<reference evidence="1" key="1">
    <citation type="submission" date="2021-01" db="EMBL/GenBank/DDBJ databases">
        <title>Whole genome shotgun sequence of Sphaerimonospora thailandensis NBRC 107569.</title>
        <authorList>
            <person name="Komaki H."/>
            <person name="Tamura T."/>
        </authorList>
    </citation>
    <scope>NUCLEOTIDE SEQUENCE</scope>
    <source>
        <strain evidence="1">NBRC 107569</strain>
    </source>
</reference>
<dbReference type="PANTHER" id="PTHR36451:SF1">
    <property type="entry name" value="OMEGA-HYDROXY-BETA-DIHYDROMENAQUINONE-9 SULFOTRANSFERASE STF3"/>
    <property type="match status" value="1"/>
</dbReference>
<dbReference type="RefSeq" id="WP_204010050.1">
    <property type="nucleotide sequence ID" value="NZ_BOOG01000004.1"/>
</dbReference>
<dbReference type="InterPro" id="IPR052736">
    <property type="entry name" value="Stf3_sulfotransferase"/>
</dbReference>
<protein>
    <submittedName>
        <fullName evidence="1">Sulfotransferase</fullName>
    </submittedName>
</protein>
<dbReference type="PANTHER" id="PTHR36451">
    <property type="entry name" value="PAPS-DEPENDENT SULFOTRANSFERASE STF3"/>
    <property type="match status" value="1"/>
</dbReference>
<dbReference type="AlphaFoldDB" id="A0A8J3R2W1"/>
<gene>
    <name evidence="1" type="ORF">Mth01_03150</name>
</gene>
<evidence type="ECO:0000313" key="2">
    <source>
        <dbReference type="Proteomes" id="UP000610966"/>
    </source>
</evidence>
<dbReference type="Proteomes" id="UP000610966">
    <property type="component" value="Unassembled WGS sequence"/>
</dbReference>
<dbReference type="EMBL" id="BOOG01000004">
    <property type="protein sequence ID" value="GIH68062.1"/>
    <property type="molecule type" value="Genomic_DNA"/>
</dbReference>
<evidence type="ECO:0000313" key="1">
    <source>
        <dbReference type="EMBL" id="GIH68062.1"/>
    </source>
</evidence>
<organism evidence="1 2">
    <name type="scientific">Sphaerimonospora thailandensis</name>
    <dbReference type="NCBI Taxonomy" id="795644"/>
    <lineage>
        <taxon>Bacteria</taxon>
        <taxon>Bacillati</taxon>
        <taxon>Actinomycetota</taxon>
        <taxon>Actinomycetes</taxon>
        <taxon>Streptosporangiales</taxon>
        <taxon>Streptosporangiaceae</taxon>
        <taxon>Sphaerimonospora</taxon>
    </lineage>
</organism>
<accession>A0A8J3R2W1</accession>
<name>A0A8J3R2W1_9ACTN</name>
<sequence length="387" mass="43595">MSTTRPAIGTIEQLHEAAGSATGLTDFGEDEYLDGLAVLLDSYASDAELTEQGVGWIRSMLRTVLESRLYAQESCERHPEHADVEVRRPIFVTGLPRTGTTALHRLLCVDPAGQGLEHWLTETPQPRPPRAAWPDNPGYRRMQKWIEARHAADPGFKGMHFMAPDMVEECWRVERQSMRSVAFENTAHLPSYSRWLAEQGMEPAYRMHRRMLQLIGLNDRDRRWVLKNPGHLFGLDDLMRTYPDALVIQTHRDPRTIIASVSSLNERASAGSSTVFRGEVVGADMLELWARGADAFAAARKRYDPAQFIDVHYADFVADAVGVVESIYEKFGIELTGEVHAAIEASHAESKVSERRPVHRYQLSDYGLTDEQVAERFAGYLAEFGRS</sequence>
<comment type="caution">
    <text evidence="1">The sequence shown here is derived from an EMBL/GenBank/DDBJ whole genome shotgun (WGS) entry which is preliminary data.</text>
</comment>
<keyword evidence="2" id="KW-1185">Reference proteome</keyword>
<proteinExistence type="predicted"/>
<dbReference type="Pfam" id="PF13469">
    <property type="entry name" value="Sulfotransfer_3"/>
    <property type="match status" value="1"/>
</dbReference>
<dbReference type="SUPFAM" id="SSF52540">
    <property type="entry name" value="P-loop containing nucleoside triphosphate hydrolases"/>
    <property type="match status" value="1"/>
</dbReference>
<dbReference type="InterPro" id="IPR027417">
    <property type="entry name" value="P-loop_NTPase"/>
</dbReference>
<dbReference type="Gene3D" id="3.40.50.300">
    <property type="entry name" value="P-loop containing nucleotide triphosphate hydrolases"/>
    <property type="match status" value="1"/>
</dbReference>